<organism evidence="2 3">
    <name type="scientific">Dasania phycosphaerae</name>
    <dbReference type="NCBI Taxonomy" id="2950436"/>
    <lineage>
        <taxon>Bacteria</taxon>
        <taxon>Pseudomonadati</taxon>
        <taxon>Pseudomonadota</taxon>
        <taxon>Gammaproteobacteria</taxon>
        <taxon>Cellvibrionales</taxon>
        <taxon>Spongiibacteraceae</taxon>
        <taxon>Dasania</taxon>
    </lineage>
</organism>
<accession>A0A9J6RL43</accession>
<evidence type="ECO:0000313" key="3">
    <source>
        <dbReference type="Proteomes" id="UP001069090"/>
    </source>
</evidence>
<protein>
    <recommendedName>
        <fullName evidence="1">DUF7673 domain-containing protein</fullName>
    </recommendedName>
</protein>
<evidence type="ECO:0000259" key="1">
    <source>
        <dbReference type="Pfam" id="PF24720"/>
    </source>
</evidence>
<dbReference type="RefSeq" id="WP_258331265.1">
    <property type="nucleotide sequence ID" value="NZ_JAPTGG010000005.1"/>
</dbReference>
<dbReference type="EMBL" id="JAPTGG010000005">
    <property type="protein sequence ID" value="MCZ0865114.1"/>
    <property type="molecule type" value="Genomic_DNA"/>
</dbReference>
<feature type="domain" description="DUF7673" evidence="1">
    <location>
        <begin position="11"/>
        <end position="93"/>
    </location>
</feature>
<proteinExistence type="predicted"/>
<sequence>MKLVTAEQYLNAVSTLVALEQKNTQGSRAAAQVLLSACEGEQYPLAVTDLCLLDEFNYLAALQVISGRVQFLSEPYKLLRNGKEIFKTIRDRWPQLHVVMRAELIH</sequence>
<reference evidence="2 3" key="1">
    <citation type="submission" date="2022-12" db="EMBL/GenBank/DDBJ databases">
        <title>Dasania phycosphaerae sp. nov., isolated from particulate material of the south coast of Korea.</title>
        <authorList>
            <person name="Jiang Y."/>
        </authorList>
    </citation>
    <scope>NUCLEOTIDE SEQUENCE [LARGE SCALE GENOMIC DNA]</scope>
    <source>
        <strain evidence="2 3">GY-19</strain>
    </source>
</reference>
<dbReference type="Proteomes" id="UP001069090">
    <property type="component" value="Unassembled WGS sequence"/>
</dbReference>
<name>A0A9J6RL43_9GAMM</name>
<dbReference type="InterPro" id="IPR056090">
    <property type="entry name" value="DUF7673"/>
</dbReference>
<dbReference type="Pfam" id="PF24720">
    <property type="entry name" value="DUF7673"/>
    <property type="match status" value="1"/>
</dbReference>
<evidence type="ECO:0000313" key="2">
    <source>
        <dbReference type="EMBL" id="MCZ0865114.1"/>
    </source>
</evidence>
<keyword evidence="3" id="KW-1185">Reference proteome</keyword>
<gene>
    <name evidence="2" type="ORF">O0V09_07885</name>
</gene>
<comment type="caution">
    <text evidence="2">The sequence shown here is derived from an EMBL/GenBank/DDBJ whole genome shotgun (WGS) entry which is preliminary data.</text>
</comment>
<dbReference type="AlphaFoldDB" id="A0A9J6RL43"/>